<feature type="domain" description="BTB" evidence="3">
    <location>
        <begin position="1406"/>
        <end position="1482"/>
    </location>
</feature>
<evidence type="ECO:0000313" key="5">
    <source>
        <dbReference type="Proteomes" id="UP000887458"/>
    </source>
</evidence>
<dbReference type="SUPFAM" id="SSF54695">
    <property type="entry name" value="POZ domain"/>
    <property type="match status" value="3"/>
</dbReference>
<dbReference type="PROSITE" id="PS00626">
    <property type="entry name" value="RCC1_2"/>
    <property type="match status" value="5"/>
</dbReference>
<gene>
    <name evidence="4" type="primary">RCBTB1_22</name>
    <name evidence="4" type="ORF">DERP_011640</name>
</gene>
<feature type="repeat" description="RCC1" evidence="2">
    <location>
        <begin position="707"/>
        <end position="761"/>
    </location>
</feature>
<dbReference type="Gene3D" id="3.30.710.10">
    <property type="entry name" value="Potassium Channel Kv1.1, Chain A"/>
    <property type="match status" value="3"/>
</dbReference>
<dbReference type="InterPro" id="IPR009091">
    <property type="entry name" value="RCC1/BLIP-II"/>
</dbReference>
<feature type="domain" description="BTB" evidence="3">
    <location>
        <begin position="411"/>
        <end position="467"/>
    </location>
</feature>
<sequence>MNNKKSALKISLKNWYHKLQCIDLNFLQQITNFIELITFSYKNYKSSGFILHLGIKKQTYAYGQQVCGWLSLKHQQNSAQEIRILSGKSIRKVAYGANMVVILTENDGQIYIAGNHKYWPKSADQNGQEMRLISKTKQFKDIACGHSHVLCLEDNGHLYTIGWNRFGQCTSTIEYDYENLIDTELTNIRTIACGWMHSLAVTDDNRLFGWGCNLYKQITDETDTKITKPYLMIASYDDHYLYINDKYENISAGECFTLAITTKNEIRHFQNHFYVDDFSVSKFGDSISRIQKSNFQVTEILSLSSANLTCILYENHQNLSTIFFIFDPQSLLSLTMIEVTNFQEIFYKFSTIPITFGWCENIGRYDSNLYHYFMSESISATFDCPDSEVNDLRFEFPHDDDNDDDTKKGIRYIYVQRSYLRMVSEYFNRMLSNEWNRQKSIRITTISYDIFYQYIQLLYFGKIQLNEQNIEKFLDLAECFLDKNLKEFCRNYLKQNSSQFDSNVMIELFSLAKMDISKPSALKISLKNWYHKLEFIDLNFLQQVTNFIELITFFQFELKSGGFIFYLGMKNQTYAYGETVCEWLSLKHQKNYPQKIEILSGKSIRKVAYGANMVVILTENDGQIYLGGGGMRLLSKTKHFKDIACGYSHILCLEENGHLYTIGLNDYGQCGNGTTINDYENLIDTELTNIRTIACGWMHSLAITDDNRLFGWGSNFSNQIANNVDQKITNKPFLMMAQGRCNDKYENITAGKGFTLAITTKKQIRQFKNKRFKEENPFGFIRQFFVDRTIPNFQIKSDFKVIEVITLASVHLTSFVCETPRKGTECFIFDPYSLLSPETIKAKNFRDIFLTHPITFGWCENIGRYDSNLYYYLMSESISATFDCPDSEVNDLRFEFPNDDVDDDTKKCSRYIYVQRSYLRMVSEYFNRMLSNEWNRENSIRITTISYDIFYQYIQLLYFGKIHLNDSNVEEFLDLAECFLDKNLTELCRNYLEQNSTKFKLNENYSNSFSFFSVAHTETNFNKKSALKISLKNWYHKLRCLDLNFLQQITNFIELITFSYKNYKSDGFILHLGMKKQTYAYGQQVCEWLSLKHQQNSAQEIRILSGKSIRKVAYGSNMVVILTENDGQIYIAGDSSQWPKSTDDQNGHQMRLLSKTKQFKDIACGHSHILCLEDNGHLYTIGWNNYGQCGNGTTINDYENLIDTELTNIRTIACGWKHSLAITDDNRLFGWGFNLFKQITNNVGQKINKPFLMMAEGHCDDKYENISAGECFTLAITTKNEIRHFQNLFYVDDFSGSKFGDSISRIHKRNFQVTEILTLSSANLTCILYENHQNLSTIFFIFDPQSLLSRTMIEVSDFQEIFDKVSTIPITFGWCMNTAEFDLNFYHYQMSESISATFDLPDSDVNDLRFEFPHDDDDDNTKKGSRYIYVQRSYLRMVSEYFNRVLSNEWNRQKSIRITTISYDIFYQYIQLLYFGKIHLNDSNVKEFLNLAECFLDKNLTKLCRNYL</sequence>
<keyword evidence="1" id="KW-0677">Repeat</keyword>
<dbReference type="InterPro" id="IPR000408">
    <property type="entry name" value="Reg_chr_condens"/>
</dbReference>
<evidence type="ECO:0000313" key="4">
    <source>
        <dbReference type="EMBL" id="KAH9426971.1"/>
    </source>
</evidence>
<dbReference type="Proteomes" id="UP000887458">
    <property type="component" value="Unassembled WGS sequence"/>
</dbReference>
<dbReference type="InterPro" id="IPR000210">
    <property type="entry name" value="BTB/POZ_dom"/>
</dbReference>
<organism evidence="4 5">
    <name type="scientific">Dermatophagoides pteronyssinus</name>
    <name type="common">European house dust mite</name>
    <dbReference type="NCBI Taxonomy" id="6956"/>
    <lineage>
        <taxon>Eukaryota</taxon>
        <taxon>Metazoa</taxon>
        <taxon>Ecdysozoa</taxon>
        <taxon>Arthropoda</taxon>
        <taxon>Chelicerata</taxon>
        <taxon>Arachnida</taxon>
        <taxon>Acari</taxon>
        <taxon>Acariformes</taxon>
        <taxon>Sarcoptiformes</taxon>
        <taxon>Astigmata</taxon>
        <taxon>Psoroptidia</taxon>
        <taxon>Analgoidea</taxon>
        <taxon>Pyroglyphidae</taxon>
        <taxon>Dermatophagoidinae</taxon>
        <taxon>Dermatophagoides</taxon>
    </lineage>
</organism>
<dbReference type="Gene3D" id="2.130.10.30">
    <property type="entry name" value="Regulator of chromosome condensation 1/beta-lactamase-inhibitor protein II"/>
    <property type="match status" value="3"/>
</dbReference>
<dbReference type="PANTHER" id="PTHR45622:SF58">
    <property type="entry name" value="REGULATOR OF CHROMOSOME CONDENSATION DOMAIN-CONTAINING PROTEIN"/>
    <property type="match status" value="1"/>
</dbReference>
<dbReference type="InterPro" id="IPR011333">
    <property type="entry name" value="SKP1/BTB/POZ_sf"/>
</dbReference>
<evidence type="ECO:0000256" key="2">
    <source>
        <dbReference type="PROSITE-ProRule" id="PRU00235"/>
    </source>
</evidence>
<dbReference type="Pfam" id="PF13540">
    <property type="entry name" value="RCC1_2"/>
    <property type="match status" value="4"/>
</dbReference>
<feature type="repeat" description="RCC1" evidence="2">
    <location>
        <begin position="1176"/>
        <end position="1225"/>
    </location>
</feature>
<dbReference type="Pfam" id="PF00651">
    <property type="entry name" value="BTB"/>
    <property type="match status" value="3"/>
</dbReference>
<dbReference type="PROSITE" id="PS50012">
    <property type="entry name" value="RCC1_3"/>
    <property type="match status" value="4"/>
</dbReference>
<proteinExistence type="predicted"/>
<dbReference type="SUPFAM" id="SSF50985">
    <property type="entry name" value="RCC1/BLIP-II"/>
    <property type="match status" value="3"/>
</dbReference>
<name>A0ABQ8JXI3_DERPT</name>
<accession>A0ABQ8JXI3</accession>
<dbReference type="Pfam" id="PF00415">
    <property type="entry name" value="RCC1"/>
    <property type="match status" value="1"/>
</dbReference>
<dbReference type="InterPro" id="IPR051709">
    <property type="entry name" value="Ub-ligase/GTPase-reg"/>
</dbReference>
<evidence type="ECO:0000259" key="3">
    <source>
        <dbReference type="PROSITE" id="PS50097"/>
    </source>
</evidence>
<feature type="domain" description="BTB" evidence="3">
    <location>
        <begin position="899"/>
        <end position="966"/>
    </location>
</feature>
<reference evidence="4 5" key="2">
    <citation type="journal article" date="2022" name="Mol. Biol. Evol.">
        <title>Comparative Genomics Reveals Insights into the Divergent Evolution of Astigmatic Mites and Household Pest Adaptations.</title>
        <authorList>
            <person name="Xiong Q."/>
            <person name="Wan A.T."/>
            <person name="Liu X."/>
            <person name="Fung C.S."/>
            <person name="Xiao X."/>
            <person name="Malainual N."/>
            <person name="Hou J."/>
            <person name="Wang L."/>
            <person name="Wang M."/>
            <person name="Yang K.Y."/>
            <person name="Cui Y."/>
            <person name="Leung E.L."/>
            <person name="Nong W."/>
            <person name="Shin S.K."/>
            <person name="Au S.W."/>
            <person name="Jeong K.Y."/>
            <person name="Chew F.T."/>
            <person name="Hui J.H."/>
            <person name="Leung T.F."/>
            <person name="Tungtrongchitr A."/>
            <person name="Zhong N."/>
            <person name="Liu Z."/>
            <person name="Tsui S.K."/>
        </authorList>
    </citation>
    <scope>NUCLEOTIDE SEQUENCE [LARGE SCALE GENOMIC DNA]</scope>
    <source>
        <strain evidence="4">Derp</strain>
    </source>
</reference>
<dbReference type="PROSITE" id="PS50097">
    <property type="entry name" value="BTB"/>
    <property type="match status" value="3"/>
</dbReference>
<dbReference type="SMART" id="SM00225">
    <property type="entry name" value="BTB"/>
    <property type="match status" value="3"/>
</dbReference>
<reference evidence="4 5" key="1">
    <citation type="journal article" date="2018" name="J. Allergy Clin. Immunol.">
        <title>High-quality assembly of Dermatophagoides pteronyssinus genome and transcriptome reveals a wide range of novel allergens.</title>
        <authorList>
            <person name="Liu X.Y."/>
            <person name="Yang K.Y."/>
            <person name="Wang M.Q."/>
            <person name="Kwok J.S."/>
            <person name="Zeng X."/>
            <person name="Yang Z."/>
            <person name="Xiao X.J."/>
            <person name="Lau C.P."/>
            <person name="Li Y."/>
            <person name="Huang Z.M."/>
            <person name="Ba J.G."/>
            <person name="Yim A.K."/>
            <person name="Ouyang C.Y."/>
            <person name="Ngai S.M."/>
            <person name="Chan T.F."/>
            <person name="Leung E.L."/>
            <person name="Liu L."/>
            <person name="Liu Z.G."/>
            <person name="Tsui S.K."/>
        </authorList>
    </citation>
    <scope>NUCLEOTIDE SEQUENCE [LARGE SCALE GENOMIC DNA]</scope>
    <source>
        <strain evidence="4">Derp</strain>
    </source>
</reference>
<comment type="caution">
    <text evidence="4">The sequence shown here is derived from an EMBL/GenBank/DDBJ whole genome shotgun (WGS) entry which is preliminary data.</text>
</comment>
<dbReference type="PANTHER" id="PTHR45622">
    <property type="entry name" value="UBIQUITIN-PROTEIN LIGASE E3A-RELATED"/>
    <property type="match status" value="1"/>
</dbReference>
<feature type="repeat" description="RCC1" evidence="2">
    <location>
        <begin position="657"/>
        <end position="706"/>
    </location>
</feature>
<protein>
    <submittedName>
        <fullName evidence="4">RCC1 and BTB domain-containing protein 1</fullName>
    </submittedName>
</protein>
<keyword evidence="5" id="KW-1185">Reference proteome</keyword>
<dbReference type="EMBL" id="NJHN03000007">
    <property type="protein sequence ID" value="KAH9426971.1"/>
    <property type="molecule type" value="Genomic_DNA"/>
</dbReference>
<evidence type="ECO:0000256" key="1">
    <source>
        <dbReference type="ARBA" id="ARBA00022737"/>
    </source>
</evidence>
<feature type="repeat" description="RCC1" evidence="2">
    <location>
        <begin position="156"/>
        <end position="204"/>
    </location>
</feature>